<evidence type="ECO:0000313" key="7">
    <source>
        <dbReference type="Proteomes" id="UP000027219"/>
    </source>
</evidence>
<dbReference type="OrthoDB" id="8690069at2"/>
<dbReference type="CDD" id="cd13603">
    <property type="entry name" value="PBP2_TRAP_Siap_TeaA_like"/>
    <property type="match status" value="1"/>
</dbReference>
<keyword evidence="4 5" id="KW-0732">Signal</keyword>
<evidence type="ECO:0000256" key="1">
    <source>
        <dbReference type="ARBA" id="ARBA00004196"/>
    </source>
</evidence>
<feature type="signal peptide" evidence="5">
    <location>
        <begin position="1"/>
        <end position="23"/>
    </location>
</feature>
<evidence type="ECO:0000256" key="2">
    <source>
        <dbReference type="ARBA" id="ARBA00009023"/>
    </source>
</evidence>
<dbReference type="PANTHER" id="PTHR33376">
    <property type="match status" value="1"/>
</dbReference>
<sequence length="331" mass="37293">MKRAIFTSMTALGLTLASMNTFANNVIRLAHDSQETSPVHKAMLHFEKELEARSNGELEVEIYPARQLGDVRETTELVQQGNLQMTFGASVLLSPYVPEFNVLDVFYLFEDEAQAHKALDSEKIGKPLLNSMESKGFHGLGFMEVGFRSITNNKQPIESIEDLNSLKIRSASNPTQISAWKSVGTAPTPLSWGEIFTSLQQGLINSQESAVYSIYAERFYEAQEYLSLTNHIYTNYVLFMNKEFWDSLPSDQQALINEVSQETIVKQRQLAATQNQEVIKELEAKGMTVNVVPTDVRSQMKEKMNAAVYQELRSKTGEDLFDSVIAEIEQL</sequence>
<dbReference type="GO" id="GO:0055085">
    <property type="term" value="P:transmembrane transport"/>
    <property type="evidence" value="ECO:0007669"/>
    <property type="project" value="InterPro"/>
</dbReference>
<dbReference type="AlphaFoldDB" id="A0A066USC5"/>
<evidence type="ECO:0000313" key="6">
    <source>
        <dbReference type="EMBL" id="KDN29985.1"/>
    </source>
</evidence>
<evidence type="ECO:0000256" key="5">
    <source>
        <dbReference type="SAM" id="SignalP"/>
    </source>
</evidence>
<dbReference type="Gene3D" id="3.40.190.170">
    <property type="entry name" value="Bacterial extracellular solute-binding protein, family 7"/>
    <property type="match status" value="1"/>
</dbReference>
<evidence type="ECO:0000256" key="4">
    <source>
        <dbReference type="ARBA" id="ARBA00022729"/>
    </source>
</evidence>
<proteinExistence type="inferred from homology"/>
<dbReference type="STRING" id="212667.VFDL14_04420"/>
<organism evidence="6 7">
    <name type="scientific">Vibrio fortis</name>
    <dbReference type="NCBI Taxonomy" id="212667"/>
    <lineage>
        <taxon>Bacteria</taxon>
        <taxon>Pseudomonadati</taxon>
        <taxon>Pseudomonadota</taxon>
        <taxon>Gammaproteobacteria</taxon>
        <taxon>Vibrionales</taxon>
        <taxon>Vibrionaceae</taxon>
        <taxon>Vibrio</taxon>
    </lineage>
</organism>
<keyword evidence="3" id="KW-0813">Transport</keyword>
<dbReference type="EMBL" id="JFFR01000002">
    <property type="protein sequence ID" value="KDN29985.1"/>
    <property type="molecule type" value="Genomic_DNA"/>
</dbReference>
<evidence type="ECO:0000256" key="3">
    <source>
        <dbReference type="ARBA" id="ARBA00022448"/>
    </source>
</evidence>
<protein>
    <submittedName>
        <fullName evidence="6">C4-dicarboxylate ABC transporter substrate-binding protein</fullName>
    </submittedName>
</protein>
<dbReference type="NCBIfam" id="NF037995">
    <property type="entry name" value="TRAP_S1"/>
    <property type="match status" value="1"/>
</dbReference>
<dbReference type="InterPro" id="IPR038404">
    <property type="entry name" value="TRAP_DctP_sf"/>
</dbReference>
<dbReference type="InterPro" id="IPR018389">
    <property type="entry name" value="DctP_fam"/>
</dbReference>
<name>A0A066USC5_9VIBR</name>
<dbReference type="Pfam" id="PF03480">
    <property type="entry name" value="DctP"/>
    <property type="match status" value="1"/>
</dbReference>
<dbReference type="NCBIfam" id="TIGR00787">
    <property type="entry name" value="dctP"/>
    <property type="match status" value="1"/>
</dbReference>
<dbReference type="InterPro" id="IPR004682">
    <property type="entry name" value="TRAP_DctP"/>
</dbReference>
<comment type="similarity">
    <text evidence="2">Belongs to the bacterial solute-binding protein 7 family.</text>
</comment>
<accession>A0A066USC5</accession>
<dbReference type="GO" id="GO:0030288">
    <property type="term" value="C:outer membrane-bounded periplasmic space"/>
    <property type="evidence" value="ECO:0007669"/>
    <property type="project" value="InterPro"/>
</dbReference>
<feature type="chain" id="PRO_5001631307" evidence="5">
    <location>
        <begin position="24"/>
        <end position="331"/>
    </location>
</feature>
<dbReference type="PANTHER" id="PTHR33376:SF4">
    <property type="entry name" value="SIALIC ACID-BINDING PERIPLASMIC PROTEIN SIAP"/>
    <property type="match status" value="1"/>
</dbReference>
<keyword evidence="7" id="KW-1185">Reference proteome</keyword>
<comment type="caution">
    <text evidence="6">The sequence shown here is derived from an EMBL/GenBank/DDBJ whole genome shotgun (WGS) entry which is preliminary data.</text>
</comment>
<reference evidence="6 7" key="1">
    <citation type="submission" date="2014-02" db="EMBL/GenBank/DDBJ databases">
        <title>Vibrio fortis Dalian14 Genome Sequencing.</title>
        <authorList>
            <person name="Wang Y."/>
            <person name="Song L."/>
            <person name="Liu G."/>
            <person name="Ding J."/>
        </authorList>
    </citation>
    <scope>NUCLEOTIDE SEQUENCE [LARGE SCALE GENOMIC DNA]</scope>
    <source>
        <strain evidence="6 7">Dalian14</strain>
    </source>
</reference>
<gene>
    <name evidence="6" type="ORF">VFDL14_04420</name>
</gene>
<dbReference type="PIRSF" id="PIRSF006470">
    <property type="entry name" value="DctB"/>
    <property type="match status" value="1"/>
</dbReference>
<dbReference type="RefSeq" id="WP_032548958.1">
    <property type="nucleotide sequence ID" value="NZ_JFFR01000002.1"/>
</dbReference>
<dbReference type="Proteomes" id="UP000027219">
    <property type="component" value="Unassembled WGS sequence"/>
</dbReference>
<comment type="subcellular location">
    <subcellularLocation>
        <location evidence="1">Cell envelope</location>
    </subcellularLocation>
</comment>